<dbReference type="PANTHER" id="PTHR10302">
    <property type="entry name" value="SINGLE-STRANDED DNA-BINDING PROTEIN"/>
    <property type="match status" value="1"/>
</dbReference>
<evidence type="ECO:0000313" key="5">
    <source>
        <dbReference type="EMBL" id="VEU60850.1"/>
    </source>
</evidence>
<dbReference type="CDD" id="cd04496">
    <property type="entry name" value="SSB_OBF"/>
    <property type="match status" value="1"/>
</dbReference>
<dbReference type="InterPro" id="IPR012340">
    <property type="entry name" value="NA-bd_OB-fold"/>
</dbReference>
<gene>
    <name evidence="5" type="primary">ssb</name>
    <name evidence="5" type="ORF">NCTC10122_00453</name>
</gene>
<evidence type="ECO:0000256" key="3">
    <source>
        <dbReference type="PIRNR" id="PIRNR002070"/>
    </source>
</evidence>
<dbReference type="PANTHER" id="PTHR10302:SF27">
    <property type="entry name" value="SINGLE-STRANDED DNA-BINDING PROTEIN"/>
    <property type="match status" value="1"/>
</dbReference>
<dbReference type="Gene3D" id="2.40.50.140">
    <property type="entry name" value="Nucleic acid-binding proteins"/>
    <property type="match status" value="1"/>
</dbReference>
<proteinExistence type="inferred from homology"/>
<keyword evidence="1 2" id="KW-0238">DNA-binding</keyword>
<dbReference type="GO" id="GO:0006260">
    <property type="term" value="P:DNA replication"/>
    <property type="evidence" value="ECO:0007669"/>
    <property type="project" value="InterPro"/>
</dbReference>
<dbReference type="RefSeq" id="WP_004418861.1">
    <property type="nucleotide sequence ID" value="NZ_LR214970.1"/>
</dbReference>
<protein>
    <recommendedName>
        <fullName evidence="2 3">Single-stranded DNA-binding protein</fullName>
        <shortName evidence="2">SSB</shortName>
    </recommendedName>
</protein>
<comment type="caution">
    <text evidence="2">Lacks conserved residue(s) required for the propagation of feature annotation.</text>
</comment>
<dbReference type="SUPFAM" id="SSF50249">
    <property type="entry name" value="Nucleic acid-binding proteins"/>
    <property type="match status" value="1"/>
</dbReference>
<dbReference type="AlphaFoldDB" id="A0A449A9J0"/>
<evidence type="ECO:0000256" key="2">
    <source>
        <dbReference type="HAMAP-Rule" id="MF_00984"/>
    </source>
</evidence>
<dbReference type="Proteomes" id="UP000290942">
    <property type="component" value="Chromosome"/>
</dbReference>
<dbReference type="GO" id="GO:0009295">
    <property type="term" value="C:nucleoid"/>
    <property type="evidence" value="ECO:0007669"/>
    <property type="project" value="TreeGrafter"/>
</dbReference>
<evidence type="ECO:0000256" key="1">
    <source>
        <dbReference type="ARBA" id="ARBA00023125"/>
    </source>
</evidence>
<feature type="compositionally biased region" description="Basic and acidic residues" evidence="4">
    <location>
        <begin position="103"/>
        <end position="125"/>
    </location>
</feature>
<dbReference type="PROSITE" id="PS50935">
    <property type="entry name" value="SSB"/>
    <property type="match status" value="1"/>
</dbReference>
<sequence length="159" mass="17802">MNKVLLVGRIASDIRSFTTPSGVNYCRATIAVNRRVSSTEPITDFIPLVAWRNNSDFMARYLSKGALVSIEGSFTTGSYKNASGEVIRTYEVTVDNVSALESKQQREQRSSFANSERKFTDETHKFAGSQSPAQSDFEDNNQNNVKHNFVFESLDDDLN</sequence>
<dbReference type="InterPro" id="IPR011344">
    <property type="entry name" value="ssDNA-bd"/>
</dbReference>
<feature type="region of interest" description="Disordered" evidence="4">
    <location>
        <begin position="102"/>
        <end position="143"/>
    </location>
</feature>
<dbReference type="HAMAP" id="MF_00984">
    <property type="entry name" value="SSB"/>
    <property type="match status" value="1"/>
</dbReference>
<accession>A0A449A9J0</accession>
<comment type="subunit">
    <text evidence="2">Homotetramer.</text>
</comment>
<name>A0A449A9J0_9BACT</name>
<feature type="compositionally biased region" description="Polar residues" evidence="4">
    <location>
        <begin position="128"/>
        <end position="143"/>
    </location>
</feature>
<dbReference type="PIRSF" id="PIRSF002070">
    <property type="entry name" value="SSB"/>
    <property type="match status" value="1"/>
</dbReference>
<dbReference type="InterPro" id="IPR000424">
    <property type="entry name" value="Primosome_PriB/ssb"/>
</dbReference>
<dbReference type="Pfam" id="PF00436">
    <property type="entry name" value="SSB"/>
    <property type="match status" value="1"/>
</dbReference>
<dbReference type="GO" id="GO:0003697">
    <property type="term" value="F:single-stranded DNA binding"/>
    <property type="evidence" value="ECO:0007669"/>
    <property type="project" value="UniProtKB-UniRule"/>
</dbReference>
<evidence type="ECO:0000313" key="6">
    <source>
        <dbReference type="Proteomes" id="UP000290942"/>
    </source>
</evidence>
<reference evidence="5 6" key="1">
    <citation type="submission" date="2019-01" db="EMBL/GenBank/DDBJ databases">
        <authorList>
            <consortium name="Pathogen Informatics"/>
        </authorList>
    </citation>
    <scope>NUCLEOTIDE SEQUENCE [LARGE SCALE GENOMIC DNA]</scope>
    <source>
        <strain evidence="5 6">NCTC10122</strain>
    </source>
</reference>
<evidence type="ECO:0000256" key="4">
    <source>
        <dbReference type="SAM" id="MobiDB-lite"/>
    </source>
</evidence>
<dbReference type="NCBIfam" id="TIGR00621">
    <property type="entry name" value="ssb"/>
    <property type="match status" value="1"/>
</dbReference>
<organism evidence="5 6">
    <name type="scientific">Mycoplasmopsis bovigenitalium</name>
    <dbReference type="NCBI Taxonomy" id="2112"/>
    <lineage>
        <taxon>Bacteria</taxon>
        <taxon>Bacillati</taxon>
        <taxon>Mycoplasmatota</taxon>
        <taxon>Mycoplasmoidales</taxon>
        <taxon>Metamycoplasmataceae</taxon>
        <taxon>Mycoplasmopsis</taxon>
    </lineage>
</organism>
<dbReference type="EMBL" id="LR214970">
    <property type="protein sequence ID" value="VEU60850.1"/>
    <property type="molecule type" value="Genomic_DNA"/>
</dbReference>